<sequence length="147" mass="17167">MIKFFLLVNKIGQTRLAKYYEFLDMNERVLLEGECVRKCLGVKDTNSNVVELRQYKLIFRRYASLYFIAGLDIDGDDNEMAIFEFIHCYVETLNAVFGNVCELDIMYNLDRSHFILDEMVANGEVVDVNRTNITRPLQLMDKARSKC</sequence>
<dbReference type="FunFam" id="3.30.450.60:FF:000010">
    <property type="entry name" value="AP complex subunit sigma"/>
    <property type="match status" value="1"/>
</dbReference>
<dbReference type="GO" id="GO:0005737">
    <property type="term" value="C:cytoplasm"/>
    <property type="evidence" value="ECO:0007669"/>
    <property type="project" value="UniProtKB-ARBA"/>
</dbReference>
<dbReference type="GO" id="GO:0006886">
    <property type="term" value="P:intracellular protein transport"/>
    <property type="evidence" value="ECO:0007669"/>
    <property type="project" value="UniProtKB-UniRule"/>
</dbReference>
<reference evidence="8 9" key="1">
    <citation type="submission" date="2016-05" db="EMBL/GenBank/DDBJ databases">
        <title>Nuclear genome of Blastocystis sp. subtype 1 NandII.</title>
        <authorList>
            <person name="Gentekaki E."/>
            <person name="Curtis B."/>
            <person name="Stairs C."/>
            <person name="Eme L."/>
            <person name="Herman E."/>
            <person name="Klimes V."/>
            <person name="Arias M.C."/>
            <person name="Elias M."/>
            <person name="Hilliou F."/>
            <person name="Klute M."/>
            <person name="Malik S.-B."/>
            <person name="Pightling A."/>
            <person name="Rachubinski R."/>
            <person name="Salas D."/>
            <person name="Schlacht A."/>
            <person name="Suga H."/>
            <person name="Archibald J."/>
            <person name="Ball S.G."/>
            <person name="Clark G."/>
            <person name="Dacks J."/>
            <person name="Van Der Giezen M."/>
            <person name="Tsaousis A."/>
            <person name="Roger A."/>
        </authorList>
    </citation>
    <scope>NUCLEOTIDE SEQUENCE [LARGE SCALE GENOMIC DNA]</scope>
    <source>
        <strain evidence="9">ATCC 50177 / NandII</strain>
    </source>
</reference>
<dbReference type="PIRSF" id="PIRSF015588">
    <property type="entry name" value="AP_complex_sigma"/>
    <property type="match status" value="1"/>
</dbReference>
<evidence type="ECO:0000256" key="1">
    <source>
        <dbReference type="ARBA" id="ARBA00004308"/>
    </source>
</evidence>
<keyword evidence="4 6" id="KW-0653">Protein transport</keyword>
<dbReference type="CDD" id="cd14832">
    <property type="entry name" value="AP4_sigma"/>
    <property type="match status" value="1"/>
</dbReference>
<name>A0A196S759_BLAHN</name>
<gene>
    <name evidence="8" type="ORF">AV274_5423</name>
</gene>
<evidence type="ECO:0000313" key="8">
    <source>
        <dbReference type="EMBL" id="OAO12890.1"/>
    </source>
</evidence>
<accession>A0A196S759</accession>
<dbReference type="STRING" id="478820.A0A196S759"/>
<dbReference type="GO" id="GO:0012505">
    <property type="term" value="C:endomembrane system"/>
    <property type="evidence" value="ECO:0007669"/>
    <property type="project" value="UniProtKB-SubCell"/>
</dbReference>
<dbReference type="AlphaFoldDB" id="A0A196S759"/>
<keyword evidence="5 6" id="KW-0472">Membrane</keyword>
<dbReference type="EMBL" id="LXWW01000501">
    <property type="protein sequence ID" value="OAO12890.1"/>
    <property type="molecule type" value="Genomic_DNA"/>
</dbReference>
<comment type="similarity">
    <text evidence="2 6">Belongs to the adaptor complexes small subunit family.</text>
</comment>
<evidence type="ECO:0000259" key="7">
    <source>
        <dbReference type="Pfam" id="PF01217"/>
    </source>
</evidence>
<keyword evidence="3 6" id="KW-0813">Transport</keyword>
<comment type="subcellular location">
    <subcellularLocation>
        <location evidence="1">Endomembrane system</location>
    </subcellularLocation>
</comment>
<dbReference type="OrthoDB" id="371463at2759"/>
<feature type="domain" description="AP complex mu/sigma subunit" evidence="7">
    <location>
        <begin position="1"/>
        <end position="143"/>
    </location>
</feature>
<protein>
    <recommendedName>
        <fullName evidence="6">AP complex subunit sigma</fullName>
    </recommendedName>
</protein>
<dbReference type="InterPro" id="IPR011012">
    <property type="entry name" value="Longin-like_dom_sf"/>
</dbReference>
<evidence type="ECO:0000256" key="4">
    <source>
        <dbReference type="ARBA" id="ARBA00022927"/>
    </source>
</evidence>
<evidence type="ECO:0000313" key="9">
    <source>
        <dbReference type="Proteomes" id="UP000078348"/>
    </source>
</evidence>
<proteinExistence type="inferred from homology"/>
<dbReference type="PANTHER" id="PTHR11753">
    <property type="entry name" value="ADAPTOR COMPLEXES SMALL SUBUNIT FAMILY"/>
    <property type="match status" value="1"/>
</dbReference>
<evidence type="ECO:0000256" key="6">
    <source>
        <dbReference type="PIRNR" id="PIRNR015588"/>
    </source>
</evidence>
<organism evidence="8 9">
    <name type="scientific">Blastocystis sp. subtype 1 (strain ATCC 50177 / NandII)</name>
    <dbReference type="NCBI Taxonomy" id="478820"/>
    <lineage>
        <taxon>Eukaryota</taxon>
        <taxon>Sar</taxon>
        <taxon>Stramenopiles</taxon>
        <taxon>Bigyra</taxon>
        <taxon>Opalozoa</taxon>
        <taxon>Opalinata</taxon>
        <taxon>Blastocystidae</taxon>
        <taxon>Blastocystis</taxon>
    </lineage>
</organism>
<dbReference type="InterPro" id="IPR016635">
    <property type="entry name" value="AP_complex_ssu"/>
</dbReference>
<evidence type="ECO:0000256" key="5">
    <source>
        <dbReference type="ARBA" id="ARBA00023136"/>
    </source>
</evidence>
<dbReference type="Pfam" id="PF01217">
    <property type="entry name" value="Clat_adaptor_s"/>
    <property type="match status" value="1"/>
</dbReference>
<keyword evidence="9" id="KW-1185">Reference proteome</keyword>
<evidence type="ECO:0000256" key="2">
    <source>
        <dbReference type="ARBA" id="ARBA00006972"/>
    </source>
</evidence>
<dbReference type="InterPro" id="IPR022775">
    <property type="entry name" value="AP_mu_sigma_su"/>
</dbReference>
<dbReference type="SUPFAM" id="SSF64356">
    <property type="entry name" value="SNARE-like"/>
    <property type="match status" value="1"/>
</dbReference>
<evidence type="ECO:0000256" key="3">
    <source>
        <dbReference type="ARBA" id="ARBA00022448"/>
    </source>
</evidence>
<comment type="caution">
    <text evidence="8">The sequence shown here is derived from an EMBL/GenBank/DDBJ whole genome shotgun (WGS) entry which is preliminary data.</text>
</comment>
<dbReference type="Gene3D" id="3.30.450.60">
    <property type="match status" value="1"/>
</dbReference>
<dbReference type="Proteomes" id="UP000078348">
    <property type="component" value="Unassembled WGS sequence"/>
</dbReference>